<dbReference type="AlphaFoldDB" id="A0A5J4U2F4"/>
<protein>
    <submittedName>
        <fullName evidence="1">Uncharacterized protein</fullName>
    </submittedName>
</protein>
<evidence type="ECO:0000313" key="2">
    <source>
        <dbReference type="Proteomes" id="UP000324800"/>
    </source>
</evidence>
<gene>
    <name evidence="1" type="ORF">EZS28_040030</name>
</gene>
<proteinExistence type="predicted"/>
<accession>A0A5J4U2F4</accession>
<reference evidence="1 2" key="1">
    <citation type="submission" date="2019-03" db="EMBL/GenBank/DDBJ databases">
        <title>Single cell metagenomics reveals metabolic interactions within the superorganism composed of flagellate Streblomastix strix and complex community of Bacteroidetes bacteria on its surface.</title>
        <authorList>
            <person name="Treitli S.C."/>
            <person name="Kolisko M."/>
            <person name="Husnik F."/>
            <person name="Keeling P."/>
            <person name="Hampl V."/>
        </authorList>
    </citation>
    <scope>NUCLEOTIDE SEQUENCE [LARGE SCALE GENOMIC DNA]</scope>
    <source>
        <strain evidence="1">ST1C</strain>
    </source>
</reference>
<evidence type="ECO:0000313" key="1">
    <source>
        <dbReference type="EMBL" id="KAA6364443.1"/>
    </source>
</evidence>
<feature type="non-terminal residue" evidence="1">
    <location>
        <position position="1"/>
    </location>
</feature>
<organism evidence="1 2">
    <name type="scientific">Streblomastix strix</name>
    <dbReference type="NCBI Taxonomy" id="222440"/>
    <lineage>
        <taxon>Eukaryota</taxon>
        <taxon>Metamonada</taxon>
        <taxon>Preaxostyla</taxon>
        <taxon>Oxymonadida</taxon>
        <taxon>Streblomastigidae</taxon>
        <taxon>Streblomastix</taxon>
    </lineage>
</organism>
<name>A0A5J4U2F4_9EUKA</name>
<sequence>SLLCVATKSDPEIELRFILRQYNKRLKMEQLKDIIKIAQETSGQEASLKLIQFLNER</sequence>
<comment type="caution">
    <text evidence="1">The sequence shown here is derived from an EMBL/GenBank/DDBJ whole genome shotgun (WGS) entry which is preliminary data.</text>
</comment>
<dbReference type="Proteomes" id="UP000324800">
    <property type="component" value="Unassembled WGS sequence"/>
</dbReference>
<dbReference type="EMBL" id="SNRW01021656">
    <property type="protein sequence ID" value="KAA6364443.1"/>
    <property type="molecule type" value="Genomic_DNA"/>
</dbReference>